<dbReference type="InterPro" id="IPR001610">
    <property type="entry name" value="PAC"/>
</dbReference>
<dbReference type="InterPro" id="IPR029016">
    <property type="entry name" value="GAF-like_dom_sf"/>
</dbReference>
<dbReference type="InterPro" id="IPR035965">
    <property type="entry name" value="PAS-like_dom_sf"/>
</dbReference>
<evidence type="ECO:0000259" key="3">
    <source>
        <dbReference type="PROSITE" id="PS50113"/>
    </source>
</evidence>
<dbReference type="SMART" id="SM00086">
    <property type="entry name" value="PAC"/>
    <property type="match status" value="1"/>
</dbReference>
<evidence type="ECO:0000256" key="2">
    <source>
        <dbReference type="ARBA" id="ARBA00034247"/>
    </source>
</evidence>
<name>A0A4V1CXJ0_DESDE</name>
<dbReference type="NCBIfam" id="TIGR00254">
    <property type="entry name" value="GGDEF"/>
    <property type="match status" value="1"/>
</dbReference>
<feature type="domain" description="GGDEF" evidence="4">
    <location>
        <begin position="343"/>
        <end position="472"/>
    </location>
</feature>
<evidence type="ECO:0000313" key="6">
    <source>
        <dbReference type="Proteomes" id="UP000297065"/>
    </source>
</evidence>
<dbReference type="CDD" id="cd01949">
    <property type="entry name" value="GGDEF"/>
    <property type="match status" value="1"/>
</dbReference>
<sequence length="477" mass="53379">MDKKTPHDLLTEWQQIVDLIAFVAKVPVGLIMELRGDDLSVLVSSATQGNPYCPGEEHNLLGSGLYCEEVITSRQMLLVPNALKSERWNSNPDLESGMLAYLGFPLRRADGEIFGTICLLDSRENTFSQETITLVEKMRMLIEGNLKIHELLSQNARRAAEIDKKNTELCELNVILAESEKKLRFITENTADAIWVYNVDKKVFVYANPGSCMHNINIDNGLQGLTLQDVVTPEFLDALSARIHNSAARLRQNPDMTIVAQHEAQFIDPDGRGFWVEYNARYLLNSQGHVEIVGVSRNIDERKRREQDIYFLSTHDHLTRAFNRSYLFAHGAKIIEQTDLSREPVAMLFFDLDFFKLVNDRHGHAVGDEVLKRTASAVEQCLKTGDVLARYGGEEFVVLLPGVNLSAACVMAKKISMAVKSEPMPNLLIMTLSIGVTEKLPQESLGDWISRTDKTMYAAKKAGRDCFVADSAVGSDA</sequence>
<dbReference type="InterPro" id="IPR003018">
    <property type="entry name" value="GAF"/>
</dbReference>
<dbReference type="CDD" id="cd00130">
    <property type="entry name" value="PAS"/>
    <property type="match status" value="1"/>
</dbReference>
<dbReference type="InterPro" id="IPR050469">
    <property type="entry name" value="Diguanylate_Cyclase"/>
</dbReference>
<dbReference type="SUPFAM" id="SSF55785">
    <property type="entry name" value="PYP-like sensor domain (PAS domain)"/>
    <property type="match status" value="1"/>
</dbReference>
<dbReference type="EMBL" id="CP036295">
    <property type="protein sequence ID" value="QCC86390.1"/>
    <property type="molecule type" value="Genomic_DNA"/>
</dbReference>
<feature type="domain" description="PAC" evidence="3">
    <location>
        <begin position="260"/>
        <end position="311"/>
    </location>
</feature>
<dbReference type="PANTHER" id="PTHR45138:SF9">
    <property type="entry name" value="DIGUANYLATE CYCLASE DGCM-RELATED"/>
    <property type="match status" value="1"/>
</dbReference>
<protein>
    <recommendedName>
        <fullName evidence="1">diguanylate cyclase</fullName>
        <ecNumber evidence="1">2.7.7.65</ecNumber>
    </recommendedName>
</protein>
<dbReference type="OrthoDB" id="9783076at2"/>
<dbReference type="InterPro" id="IPR000700">
    <property type="entry name" value="PAS-assoc_C"/>
</dbReference>
<accession>A0A4V1CXJ0</accession>
<dbReference type="Gene3D" id="3.30.70.270">
    <property type="match status" value="1"/>
</dbReference>
<dbReference type="PROSITE" id="PS50113">
    <property type="entry name" value="PAC"/>
    <property type="match status" value="1"/>
</dbReference>
<dbReference type="Pfam" id="PF00990">
    <property type="entry name" value="GGDEF"/>
    <property type="match status" value="1"/>
</dbReference>
<dbReference type="SMART" id="SM00065">
    <property type="entry name" value="GAF"/>
    <property type="match status" value="1"/>
</dbReference>
<dbReference type="Pfam" id="PF01590">
    <property type="entry name" value="GAF"/>
    <property type="match status" value="1"/>
</dbReference>
<dbReference type="PROSITE" id="PS50887">
    <property type="entry name" value="GGDEF"/>
    <property type="match status" value="1"/>
</dbReference>
<proteinExistence type="predicted"/>
<dbReference type="InterPro" id="IPR000014">
    <property type="entry name" value="PAS"/>
</dbReference>
<dbReference type="InterPro" id="IPR029787">
    <property type="entry name" value="Nucleotide_cyclase"/>
</dbReference>
<dbReference type="InterPro" id="IPR043128">
    <property type="entry name" value="Rev_trsase/Diguanyl_cyclase"/>
</dbReference>
<dbReference type="SUPFAM" id="SSF55073">
    <property type="entry name" value="Nucleotide cyclase"/>
    <property type="match status" value="1"/>
</dbReference>
<dbReference type="GO" id="GO:0052621">
    <property type="term" value="F:diguanylate cyclase activity"/>
    <property type="evidence" value="ECO:0007669"/>
    <property type="project" value="UniProtKB-EC"/>
</dbReference>
<evidence type="ECO:0000256" key="1">
    <source>
        <dbReference type="ARBA" id="ARBA00012528"/>
    </source>
</evidence>
<organism evidence="5 6">
    <name type="scientific">Desulfovibrio desulfuricans</name>
    <dbReference type="NCBI Taxonomy" id="876"/>
    <lineage>
        <taxon>Bacteria</taxon>
        <taxon>Pseudomonadati</taxon>
        <taxon>Thermodesulfobacteriota</taxon>
        <taxon>Desulfovibrionia</taxon>
        <taxon>Desulfovibrionales</taxon>
        <taxon>Desulfovibrionaceae</taxon>
        <taxon>Desulfovibrio</taxon>
    </lineage>
</organism>
<dbReference type="AlphaFoldDB" id="A0A4V1CXJ0"/>
<dbReference type="FunFam" id="3.30.70.270:FF:000001">
    <property type="entry name" value="Diguanylate cyclase domain protein"/>
    <property type="match status" value="1"/>
</dbReference>
<dbReference type="NCBIfam" id="TIGR00229">
    <property type="entry name" value="sensory_box"/>
    <property type="match status" value="1"/>
</dbReference>
<dbReference type="RefSeq" id="WP_136400479.1">
    <property type="nucleotide sequence ID" value="NZ_CP036295.1"/>
</dbReference>
<comment type="catalytic activity">
    <reaction evidence="2">
        <text>2 GTP = 3',3'-c-di-GMP + 2 diphosphate</text>
        <dbReference type="Rhea" id="RHEA:24898"/>
        <dbReference type="ChEBI" id="CHEBI:33019"/>
        <dbReference type="ChEBI" id="CHEBI:37565"/>
        <dbReference type="ChEBI" id="CHEBI:58805"/>
        <dbReference type="EC" id="2.7.7.65"/>
    </reaction>
</comment>
<dbReference type="EC" id="2.7.7.65" evidence="1"/>
<evidence type="ECO:0000313" key="5">
    <source>
        <dbReference type="EMBL" id="QCC86390.1"/>
    </source>
</evidence>
<dbReference type="Gene3D" id="3.30.450.40">
    <property type="match status" value="1"/>
</dbReference>
<dbReference type="SMART" id="SM00267">
    <property type="entry name" value="GGDEF"/>
    <property type="match status" value="1"/>
</dbReference>
<gene>
    <name evidence="5" type="ORF">DDIC_10990</name>
</gene>
<evidence type="ECO:0000259" key="4">
    <source>
        <dbReference type="PROSITE" id="PS50887"/>
    </source>
</evidence>
<dbReference type="Proteomes" id="UP000297065">
    <property type="component" value="Chromosome"/>
</dbReference>
<dbReference type="Gene3D" id="3.30.450.20">
    <property type="entry name" value="PAS domain"/>
    <property type="match status" value="1"/>
</dbReference>
<reference evidence="5 6" key="1">
    <citation type="submission" date="2019-02" db="EMBL/GenBank/DDBJ databases">
        <title>Complete Genome Sequence of Desulfovibrio desulfuricans IC1, a Sulfonate Utilizing Anaerobe.</title>
        <authorList>
            <person name="Day L.A."/>
            <person name="De Leon K.B."/>
            <person name="Wall J.D."/>
        </authorList>
    </citation>
    <scope>NUCLEOTIDE SEQUENCE [LARGE SCALE GENOMIC DNA]</scope>
    <source>
        <strain evidence="5 6">IC1</strain>
    </source>
</reference>
<dbReference type="PANTHER" id="PTHR45138">
    <property type="entry name" value="REGULATORY COMPONENTS OF SENSORY TRANSDUCTION SYSTEM"/>
    <property type="match status" value="1"/>
</dbReference>
<dbReference type="InterPro" id="IPR000160">
    <property type="entry name" value="GGDEF_dom"/>
</dbReference>
<dbReference type="SUPFAM" id="SSF55781">
    <property type="entry name" value="GAF domain-like"/>
    <property type="match status" value="1"/>
</dbReference>